<feature type="region of interest" description="Disordered" evidence="1">
    <location>
        <begin position="197"/>
        <end position="274"/>
    </location>
</feature>
<feature type="compositionally biased region" description="Low complexity" evidence="1">
    <location>
        <begin position="319"/>
        <end position="339"/>
    </location>
</feature>
<comment type="caution">
    <text evidence="2">The sequence shown here is derived from an EMBL/GenBank/DDBJ whole genome shotgun (WGS) entry which is preliminary data.</text>
</comment>
<evidence type="ECO:0000313" key="3">
    <source>
        <dbReference type="Proteomes" id="UP000785679"/>
    </source>
</evidence>
<organism evidence="2 3">
    <name type="scientific">Halteria grandinella</name>
    <dbReference type="NCBI Taxonomy" id="5974"/>
    <lineage>
        <taxon>Eukaryota</taxon>
        <taxon>Sar</taxon>
        <taxon>Alveolata</taxon>
        <taxon>Ciliophora</taxon>
        <taxon>Intramacronucleata</taxon>
        <taxon>Spirotrichea</taxon>
        <taxon>Stichotrichia</taxon>
        <taxon>Sporadotrichida</taxon>
        <taxon>Halteriidae</taxon>
        <taxon>Halteria</taxon>
    </lineage>
</organism>
<protein>
    <submittedName>
        <fullName evidence="2">Uncharacterized protein</fullName>
    </submittedName>
</protein>
<reference evidence="2" key="1">
    <citation type="submission" date="2019-06" db="EMBL/GenBank/DDBJ databases">
        <authorList>
            <person name="Zheng W."/>
        </authorList>
    </citation>
    <scope>NUCLEOTIDE SEQUENCE</scope>
    <source>
        <strain evidence="2">QDHG01</strain>
    </source>
</reference>
<feature type="region of interest" description="Disordered" evidence="1">
    <location>
        <begin position="24"/>
        <end position="68"/>
    </location>
</feature>
<feature type="compositionally biased region" description="Low complexity" evidence="1">
    <location>
        <begin position="230"/>
        <end position="245"/>
    </location>
</feature>
<gene>
    <name evidence="2" type="ORF">FGO68_gene2074</name>
</gene>
<sequence>MLPPINNQSLGKASGALIKQLLDNLNGDPKSKPSGLAYQNQSKRGNNQGYHSLPPIGPANQGGMPQINDQKIAKPKNIINGGQDLFDKNKINLNFRDQRGEPAQPSAKKNQPQNNQHQMNQIMKVYGGGLQKNEGTNSSKNLYNNGNQNLAGLGLHINVPSNNSGMLQKKQDLTNIKQQINMVSNFAKNLQFQSKLKKPTSLMNRNDRQEVVKKSLIPSPSQFEERKRSNSVMSSGSIISTASSNSHKRGKKKDQSNSLQVAGMKLGSNRKGYIPSKYEKSPFLQLNGGGSGSIPIKDGYLLNPDQQKGGRASGGSGGQSNNNSTIQQQQQQQQQVSLSIAARKKEMQMQAEQTAQVIEKNKKKVLEALNKNYAKKI</sequence>
<dbReference type="EMBL" id="RRYP01002181">
    <property type="protein sequence ID" value="TNV85069.1"/>
    <property type="molecule type" value="Genomic_DNA"/>
</dbReference>
<feature type="region of interest" description="Disordered" evidence="1">
    <location>
        <begin position="295"/>
        <end position="352"/>
    </location>
</feature>
<name>A0A8J8T7D8_HALGN</name>
<keyword evidence="3" id="KW-1185">Reference proteome</keyword>
<evidence type="ECO:0000313" key="2">
    <source>
        <dbReference type="EMBL" id="TNV85069.1"/>
    </source>
</evidence>
<accession>A0A8J8T7D8</accession>
<evidence type="ECO:0000256" key="1">
    <source>
        <dbReference type="SAM" id="MobiDB-lite"/>
    </source>
</evidence>
<proteinExistence type="predicted"/>
<feature type="compositionally biased region" description="Polar residues" evidence="1">
    <location>
        <begin position="37"/>
        <end position="50"/>
    </location>
</feature>
<dbReference type="AlphaFoldDB" id="A0A8J8T7D8"/>
<dbReference type="Proteomes" id="UP000785679">
    <property type="component" value="Unassembled WGS sequence"/>
</dbReference>